<feature type="transmembrane region" description="Helical" evidence="5">
    <location>
        <begin position="93"/>
        <end position="118"/>
    </location>
</feature>
<dbReference type="PANTHER" id="PTHR38480">
    <property type="entry name" value="SLR0254 PROTEIN"/>
    <property type="match status" value="1"/>
</dbReference>
<organism evidence="7 8">
    <name type="scientific">Microvenator marinus</name>
    <dbReference type="NCBI Taxonomy" id="2600177"/>
    <lineage>
        <taxon>Bacteria</taxon>
        <taxon>Deltaproteobacteria</taxon>
        <taxon>Bradymonadales</taxon>
        <taxon>Microvenatoraceae</taxon>
        <taxon>Microvenator</taxon>
    </lineage>
</organism>
<keyword evidence="3 5" id="KW-1133">Transmembrane helix</keyword>
<evidence type="ECO:0000313" key="7">
    <source>
        <dbReference type="EMBL" id="QED26236.1"/>
    </source>
</evidence>
<feature type="transmembrane region" description="Helical" evidence="5">
    <location>
        <begin position="124"/>
        <end position="146"/>
    </location>
</feature>
<keyword evidence="2 5" id="KW-0812">Transmembrane</keyword>
<name>A0A5B8XRK0_9DELT</name>
<comment type="subcellular location">
    <subcellularLocation>
        <location evidence="1">Membrane</location>
        <topology evidence="1">Multi-pass membrane protein</topology>
    </subcellularLocation>
</comment>
<dbReference type="GO" id="GO:0016020">
    <property type="term" value="C:membrane"/>
    <property type="evidence" value="ECO:0007669"/>
    <property type="project" value="UniProtKB-SubCell"/>
</dbReference>
<keyword evidence="4 5" id="KW-0472">Membrane</keyword>
<protein>
    <submittedName>
        <fullName evidence="7">RDD family protein</fullName>
    </submittedName>
</protein>
<dbReference type="Proteomes" id="UP000321595">
    <property type="component" value="Chromosome"/>
</dbReference>
<dbReference type="KEGG" id="bbae:FRD01_02975"/>
<dbReference type="PANTHER" id="PTHR38480:SF1">
    <property type="entry name" value="SLR0254 PROTEIN"/>
    <property type="match status" value="1"/>
</dbReference>
<evidence type="ECO:0000256" key="2">
    <source>
        <dbReference type="ARBA" id="ARBA00022692"/>
    </source>
</evidence>
<feature type="domain" description="RDD" evidence="6">
    <location>
        <begin position="86"/>
        <end position="234"/>
    </location>
</feature>
<evidence type="ECO:0000256" key="3">
    <source>
        <dbReference type="ARBA" id="ARBA00022989"/>
    </source>
</evidence>
<accession>A0A5B8XRK0</accession>
<evidence type="ECO:0000256" key="4">
    <source>
        <dbReference type="ARBA" id="ARBA00023136"/>
    </source>
</evidence>
<reference evidence="7 8" key="1">
    <citation type="submission" date="2019-08" db="EMBL/GenBank/DDBJ databases">
        <authorList>
            <person name="Liang Q."/>
        </authorList>
    </citation>
    <scope>NUCLEOTIDE SEQUENCE [LARGE SCALE GENOMIC DNA]</scope>
    <source>
        <strain evidence="7 8">V1718</strain>
    </source>
</reference>
<gene>
    <name evidence="7" type="ORF">FRD01_02975</name>
</gene>
<sequence>MAGATQTVTEYPTEHGNRRPRCLGGGCDVLCRCAHRRLLPSDGPPTRSQMAFRSLEYPLLGCLPEQEGQMIHEVRTPEGIDIRFEVASIGRRAAAYAVDNTIIIAVLTVVGLIALIFIPDGWGIALFLTLGFIVRTFYFPLFEIYGRGQTWGKEMMGVRVVDVEGRPLTGNAVFLRSLSREMETLIPLIVIASPDAILPGAPPFFGYLALTWLVTIAILPFFNPKRRRAGDFVASTVVVLEPRLNLMNDLTANVKARRFDFTTHQLDIYGIQEIQLLEQILRDGDETAYAPLAQRISNKIHFKGKWHTDPHAFLLQFYKDARSRHESRMLVGDRQETKREL</sequence>
<evidence type="ECO:0000256" key="5">
    <source>
        <dbReference type="SAM" id="Phobius"/>
    </source>
</evidence>
<keyword evidence="8" id="KW-1185">Reference proteome</keyword>
<dbReference type="Pfam" id="PF06271">
    <property type="entry name" value="RDD"/>
    <property type="match status" value="1"/>
</dbReference>
<evidence type="ECO:0000259" key="6">
    <source>
        <dbReference type="Pfam" id="PF06271"/>
    </source>
</evidence>
<proteinExistence type="predicted"/>
<dbReference type="EMBL" id="CP042467">
    <property type="protein sequence ID" value="QED26236.1"/>
    <property type="molecule type" value="Genomic_DNA"/>
</dbReference>
<evidence type="ECO:0000256" key="1">
    <source>
        <dbReference type="ARBA" id="ARBA00004141"/>
    </source>
</evidence>
<evidence type="ECO:0000313" key="8">
    <source>
        <dbReference type="Proteomes" id="UP000321595"/>
    </source>
</evidence>
<dbReference type="OrthoDB" id="9787732at2"/>
<dbReference type="InterPro" id="IPR010432">
    <property type="entry name" value="RDD"/>
</dbReference>
<feature type="transmembrane region" description="Helical" evidence="5">
    <location>
        <begin position="204"/>
        <end position="222"/>
    </location>
</feature>
<dbReference type="AlphaFoldDB" id="A0A5B8XRK0"/>